<comment type="caution">
    <text evidence="1">The sequence shown here is derived from an EMBL/GenBank/DDBJ whole genome shotgun (WGS) entry which is preliminary data.</text>
</comment>
<reference evidence="2" key="1">
    <citation type="journal article" date="2024" name="Proc. Natl. Acad. Sci. U.S.A.">
        <title>Extraordinary preservation of gene collinearity over three hundred million years revealed in homosporous lycophytes.</title>
        <authorList>
            <person name="Li C."/>
            <person name="Wickell D."/>
            <person name="Kuo L.Y."/>
            <person name="Chen X."/>
            <person name="Nie B."/>
            <person name="Liao X."/>
            <person name="Peng D."/>
            <person name="Ji J."/>
            <person name="Jenkins J."/>
            <person name="Williams M."/>
            <person name="Shu S."/>
            <person name="Plott C."/>
            <person name="Barry K."/>
            <person name="Rajasekar S."/>
            <person name="Grimwood J."/>
            <person name="Han X."/>
            <person name="Sun S."/>
            <person name="Hou Z."/>
            <person name="He W."/>
            <person name="Dai G."/>
            <person name="Sun C."/>
            <person name="Schmutz J."/>
            <person name="Leebens-Mack J.H."/>
            <person name="Li F.W."/>
            <person name="Wang L."/>
        </authorList>
    </citation>
    <scope>NUCLEOTIDE SEQUENCE [LARGE SCALE GENOMIC DNA]</scope>
    <source>
        <strain evidence="2">cv. PW_Plant_1</strain>
    </source>
</reference>
<gene>
    <name evidence="1" type="ORF">O6H91_02G122100</name>
</gene>
<evidence type="ECO:0000313" key="2">
    <source>
        <dbReference type="Proteomes" id="UP001162992"/>
    </source>
</evidence>
<accession>A0ACC2EJR6</accession>
<proteinExistence type="predicted"/>
<dbReference type="Proteomes" id="UP001162992">
    <property type="component" value="Chromosome 2"/>
</dbReference>
<keyword evidence="2" id="KW-1185">Reference proteome</keyword>
<name>A0ACC2EJR6_DIPCM</name>
<organism evidence="1 2">
    <name type="scientific">Diphasiastrum complanatum</name>
    <name type="common">Issler's clubmoss</name>
    <name type="synonym">Lycopodium complanatum</name>
    <dbReference type="NCBI Taxonomy" id="34168"/>
    <lineage>
        <taxon>Eukaryota</taxon>
        <taxon>Viridiplantae</taxon>
        <taxon>Streptophyta</taxon>
        <taxon>Embryophyta</taxon>
        <taxon>Tracheophyta</taxon>
        <taxon>Lycopodiopsida</taxon>
        <taxon>Lycopodiales</taxon>
        <taxon>Lycopodiaceae</taxon>
        <taxon>Lycopodioideae</taxon>
        <taxon>Diphasiastrum</taxon>
    </lineage>
</organism>
<sequence>MWSLERAKPRRRRASGLGWICSCIPFLDLFDERCCCCCCCCAMGSTIEGYLYTFGASKAAHLFCIPTFCVLSGRHFAQLRHKGDLVPLRSGILDANHRIEDTGRQLINGKILYTIRLYSLCDYSKEVLLGASSSEETAEWRKAFLSALEQPLPSTLQPQSHVKGATFPIANEALNAGERSLYSYQRSSSQLHQLMPKSYTTLTSIGTGHSMNEDFWKDGKIETPNAALALVGSIPKWRLVRSENGLRYFEEIYDKASSNKLPVMKAVGVVKAQAYQIFDLIMSYGSERCLWDHTFLSAKVIQVVDGHSDTVHVTLRQDSVWLRPRDLYISRYWKREDNGEYAVFYRSESSYPAQAGHVRAKIQSGGYIITPLQTSASGKPRSLVEKVLEMDVAGWSSWVGIGFSRYPMQLRDSLLSVVAGIREYFSAQQVDSTVTIVRRHLVEIADNTLPTSLNMVESIPDTPFLRTDDVEDFYDARTEQLSDSASEGHLDLLAVSVEDSTFYEDHIADHAVGSVLSTQHLLKQGFYKFSGTLPWGPLLNGQNCCSQPDTSSFMIRGKNFCLDGSLIPGAEPICQLLGVDWLKSKERIDCAAQRCHSILQNLQPNPNLFLFVVNLQVVYTVNYSLVFYFATTEEISEGSLLHQLIHGDDSFRNKRLTLIPSVPEGSWIVKQAVGSRPVALGQILESHYHIGHNYFEVDVNMGSSGVVRGVMSMVFGYVTALVVDMAFLIRAETEDELPECLLGAVRCSRLKIGAATDGFSE</sequence>
<dbReference type="EMBL" id="CM055093">
    <property type="protein sequence ID" value="KAJ7566864.1"/>
    <property type="molecule type" value="Genomic_DNA"/>
</dbReference>
<evidence type="ECO:0000313" key="1">
    <source>
        <dbReference type="EMBL" id="KAJ7566864.1"/>
    </source>
</evidence>
<protein>
    <submittedName>
        <fullName evidence="1">Uncharacterized protein</fullName>
    </submittedName>
</protein>